<reference evidence="3" key="1">
    <citation type="journal article" date="2012" name="PLoS Genet.">
        <title>The genomes of the fungal plant pathogens Cladosporium fulvum and Dothistroma septosporum reveal adaptation to different hosts and lifestyles but also signatures of common ancestry.</title>
        <authorList>
            <person name="de Wit P.J.G.M."/>
            <person name="van der Burgt A."/>
            <person name="Oekmen B."/>
            <person name="Stergiopoulos I."/>
            <person name="Abd-Elsalam K.A."/>
            <person name="Aerts A.L."/>
            <person name="Bahkali A.H."/>
            <person name="Beenen H.G."/>
            <person name="Chettri P."/>
            <person name="Cox M.P."/>
            <person name="Datema E."/>
            <person name="de Vries R.P."/>
            <person name="Dhillon B."/>
            <person name="Ganley A.R."/>
            <person name="Griffiths S.A."/>
            <person name="Guo Y."/>
            <person name="Hamelin R.C."/>
            <person name="Henrissat B."/>
            <person name="Kabir M.S."/>
            <person name="Jashni M.K."/>
            <person name="Kema G."/>
            <person name="Klaubauf S."/>
            <person name="Lapidus A."/>
            <person name="Levasseur A."/>
            <person name="Lindquist E."/>
            <person name="Mehrabi R."/>
            <person name="Ohm R.A."/>
            <person name="Owen T.J."/>
            <person name="Salamov A."/>
            <person name="Schwelm A."/>
            <person name="Schijlen E."/>
            <person name="Sun H."/>
            <person name="van den Burg H.A."/>
            <person name="van Ham R.C.H.J."/>
            <person name="Zhang S."/>
            <person name="Goodwin S.B."/>
            <person name="Grigoriev I.V."/>
            <person name="Collemare J."/>
            <person name="Bradshaw R.E."/>
        </authorList>
    </citation>
    <scope>NUCLEOTIDE SEQUENCE [LARGE SCALE GENOMIC DNA]</scope>
    <source>
        <strain evidence="3">NZE10 / CBS 128990</strain>
    </source>
</reference>
<feature type="region of interest" description="Disordered" evidence="1">
    <location>
        <begin position="1"/>
        <end position="220"/>
    </location>
</feature>
<feature type="compositionally biased region" description="Basic residues" evidence="1">
    <location>
        <begin position="1"/>
        <end position="10"/>
    </location>
</feature>
<organism evidence="2 3">
    <name type="scientific">Dothistroma septosporum (strain NZE10 / CBS 128990)</name>
    <name type="common">Red band needle blight fungus</name>
    <name type="synonym">Mycosphaerella pini</name>
    <dbReference type="NCBI Taxonomy" id="675120"/>
    <lineage>
        <taxon>Eukaryota</taxon>
        <taxon>Fungi</taxon>
        <taxon>Dikarya</taxon>
        <taxon>Ascomycota</taxon>
        <taxon>Pezizomycotina</taxon>
        <taxon>Dothideomycetes</taxon>
        <taxon>Dothideomycetidae</taxon>
        <taxon>Mycosphaerellales</taxon>
        <taxon>Mycosphaerellaceae</taxon>
        <taxon>Dothistroma</taxon>
    </lineage>
</organism>
<keyword evidence="3" id="KW-1185">Reference proteome</keyword>
<dbReference type="EMBL" id="KB446535">
    <property type="protein sequence ID" value="EME48355.1"/>
    <property type="molecule type" value="Genomic_DNA"/>
</dbReference>
<evidence type="ECO:0000256" key="1">
    <source>
        <dbReference type="SAM" id="MobiDB-lite"/>
    </source>
</evidence>
<accession>N1Q137</accession>
<evidence type="ECO:0000313" key="2">
    <source>
        <dbReference type="EMBL" id="EME48355.1"/>
    </source>
</evidence>
<dbReference type="HOGENOM" id="CLU_1255963_0_0_1"/>
<name>N1Q137_DOTSN</name>
<dbReference type="AlphaFoldDB" id="N1Q137"/>
<protein>
    <submittedName>
        <fullName evidence="2">Uncharacterized protein</fullName>
    </submittedName>
</protein>
<feature type="compositionally biased region" description="Polar residues" evidence="1">
    <location>
        <begin position="31"/>
        <end position="49"/>
    </location>
</feature>
<feature type="compositionally biased region" description="Basic and acidic residues" evidence="1">
    <location>
        <begin position="189"/>
        <end position="220"/>
    </location>
</feature>
<dbReference type="Proteomes" id="UP000016933">
    <property type="component" value="Unassembled WGS sequence"/>
</dbReference>
<evidence type="ECO:0000313" key="3">
    <source>
        <dbReference type="Proteomes" id="UP000016933"/>
    </source>
</evidence>
<sequence length="220" mass="23608">MPDHTHRRKSQPSDQDENNQPPHSTIPLLAQQHSNQQESPNADMLTNRNAYLETRLSYLGYTITNPPPPTPSHPSTSNRPLTAAPLNPHHSLDRTIVNATKQRGIAATFGPGRSRSAPADSAADRKGGAERRREERSMPPPGLVRAEEEGYSSPSVGDGTMGARTPSEVGGGSGNFAEGEEGEGMDAVAEEREGEGARRLGEGRGLEEGAEGETREVEEE</sequence>
<reference evidence="2 3" key="2">
    <citation type="journal article" date="2012" name="PLoS Pathog.">
        <title>Diverse lifestyles and strategies of plant pathogenesis encoded in the genomes of eighteen Dothideomycetes fungi.</title>
        <authorList>
            <person name="Ohm R.A."/>
            <person name="Feau N."/>
            <person name="Henrissat B."/>
            <person name="Schoch C.L."/>
            <person name="Horwitz B.A."/>
            <person name="Barry K.W."/>
            <person name="Condon B.J."/>
            <person name="Copeland A.C."/>
            <person name="Dhillon B."/>
            <person name="Glaser F."/>
            <person name="Hesse C.N."/>
            <person name="Kosti I."/>
            <person name="LaButti K."/>
            <person name="Lindquist E.A."/>
            <person name="Lucas S."/>
            <person name="Salamov A.A."/>
            <person name="Bradshaw R.E."/>
            <person name="Ciuffetti L."/>
            <person name="Hamelin R.C."/>
            <person name="Kema G.H.J."/>
            <person name="Lawrence C."/>
            <person name="Scott J.A."/>
            <person name="Spatafora J.W."/>
            <person name="Turgeon B.G."/>
            <person name="de Wit P.J.G.M."/>
            <person name="Zhong S."/>
            <person name="Goodwin S.B."/>
            <person name="Grigoriev I.V."/>
        </authorList>
    </citation>
    <scope>NUCLEOTIDE SEQUENCE [LARGE SCALE GENOMIC DNA]</scope>
    <source>
        <strain evidence="3">NZE10 / CBS 128990</strain>
    </source>
</reference>
<proteinExistence type="predicted"/>
<feature type="compositionally biased region" description="Basic and acidic residues" evidence="1">
    <location>
        <begin position="122"/>
        <end position="137"/>
    </location>
</feature>
<gene>
    <name evidence="2" type="ORF">DOTSEDRAFT_29817</name>
</gene>